<keyword evidence="4" id="KW-1185">Reference proteome</keyword>
<dbReference type="AlphaFoldDB" id="A0A239I192"/>
<dbReference type="Pfam" id="PF00565">
    <property type="entry name" value="SNase"/>
    <property type="match status" value="1"/>
</dbReference>
<name>A0A239I192_9RHOB</name>
<accession>A0A239I192</accession>
<dbReference type="EMBL" id="FZOY01000004">
    <property type="protein sequence ID" value="SNS87420.1"/>
    <property type="molecule type" value="Genomic_DNA"/>
</dbReference>
<evidence type="ECO:0000313" key="4">
    <source>
        <dbReference type="Proteomes" id="UP000198426"/>
    </source>
</evidence>
<dbReference type="InterPro" id="IPR016071">
    <property type="entry name" value="Staphylococal_nuclease_OB-fold"/>
</dbReference>
<protein>
    <submittedName>
        <fullName evidence="3">Nuclease homologue</fullName>
    </submittedName>
</protein>
<dbReference type="InterPro" id="IPR035437">
    <property type="entry name" value="SNase_OB-fold_sf"/>
</dbReference>
<feature type="region of interest" description="Disordered" evidence="1">
    <location>
        <begin position="97"/>
        <end position="121"/>
    </location>
</feature>
<gene>
    <name evidence="3" type="ORF">SAMN05421757_104150</name>
</gene>
<evidence type="ECO:0000259" key="2">
    <source>
        <dbReference type="PROSITE" id="PS50830"/>
    </source>
</evidence>
<dbReference type="OrthoDB" id="9792155at2"/>
<feature type="region of interest" description="Disordered" evidence="1">
    <location>
        <begin position="183"/>
        <end position="209"/>
    </location>
</feature>
<proteinExistence type="predicted"/>
<dbReference type="Gene3D" id="2.40.50.90">
    <property type="match status" value="1"/>
</dbReference>
<dbReference type="SUPFAM" id="SSF50199">
    <property type="entry name" value="Staphylococcal nuclease"/>
    <property type="match status" value="1"/>
</dbReference>
<dbReference type="PROSITE" id="PS50830">
    <property type="entry name" value="TNASE_3"/>
    <property type="match status" value="1"/>
</dbReference>
<reference evidence="3 4" key="1">
    <citation type="submission" date="2017-06" db="EMBL/GenBank/DDBJ databases">
        <authorList>
            <person name="Kim H.J."/>
            <person name="Triplett B.A."/>
        </authorList>
    </citation>
    <scope>NUCLEOTIDE SEQUENCE [LARGE SCALE GENOMIC DNA]</scope>
    <source>
        <strain evidence="3 4">DSM 29339</strain>
    </source>
</reference>
<feature type="domain" description="TNase-like" evidence="2">
    <location>
        <begin position="214"/>
        <end position="313"/>
    </location>
</feature>
<evidence type="ECO:0000256" key="1">
    <source>
        <dbReference type="SAM" id="MobiDB-lite"/>
    </source>
</evidence>
<dbReference type="Proteomes" id="UP000198426">
    <property type="component" value="Unassembled WGS sequence"/>
</dbReference>
<evidence type="ECO:0000313" key="3">
    <source>
        <dbReference type="EMBL" id="SNS87420.1"/>
    </source>
</evidence>
<organism evidence="3 4">
    <name type="scientific">Tropicimonas sediminicola</name>
    <dbReference type="NCBI Taxonomy" id="1031541"/>
    <lineage>
        <taxon>Bacteria</taxon>
        <taxon>Pseudomonadati</taxon>
        <taxon>Pseudomonadota</taxon>
        <taxon>Alphaproteobacteria</taxon>
        <taxon>Rhodobacterales</taxon>
        <taxon>Roseobacteraceae</taxon>
        <taxon>Tropicimonas</taxon>
    </lineage>
</organism>
<sequence length="332" mass="36656">MLCAHSTDLLLSKCAPFDARDWTVTEEQAKQALLRIERALASAKLKQWERRFLTDIRRKLTQSWGSSRLSARQFAKLHETLSKYDTRDGTVIDLRTKQQGATSKHRRDVGRQRGGTQRQVTTFPPWRDKWHRWVLPTVAASVVALSAWQLFDNVSVDGLFDAVSGGKFAAGVDVGTSVVQKDGAGISVSPRPKLSQRRSTPRPSSTVDPSEIGVIDGDTIRLGSDGQRIRLVGFNTPETYEPVCAKGYELGKQATARLKDLLTNAEFAEVEFVPCACKPGTQGTNQCNYGRACAYLRVDGSDVGDILVSEGLAARFICGRTSCPRLPRPWCN</sequence>